<dbReference type="GO" id="GO:0005634">
    <property type="term" value="C:nucleus"/>
    <property type="evidence" value="ECO:0007669"/>
    <property type="project" value="UniProtKB-SubCell"/>
</dbReference>
<keyword evidence="8 11" id="KW-0539">Nucleus</keyword>
<name>A0A2P6N8C3_9EUKA</name>
<evidence type="ECO:0000259" key="13">
    <source>
        <dbReference type="PROSITE" id="PS51569"/>
    </source>
</evidence>
<feature type="region of interest" description="Disordered" evidence="12">
    <location>
        <begin position="47"/>
        <end position="277"/>
    </location>
</feature>
<evidence type="ECO:0000313" key="14">
    <source>
        <dbReference type="EMBL" id="PRP80216.1"/>
    </source>
</evidence>
<dbReference type="Proteomes" id="UP000241769">
    <property type="component" value="Unassembled WGS sequence"/>
</dbReference>
<feature type="domain" description="DOT1" evidence="13">
    <location>
        <begin position="223"/>
        <end position="546"/>
    </location>
</feature>
<dbReference type="PROSITE" id="PS51569">
    <property type="entry name" value="DOT1"/>
    <property type="match status" value="1"/>
</dbReference>
<dbReference type="Pfam" id="PF08123">
    <property type="entry name" value="DOT1"/>
    <property type="match status" value="1"/>
</dbReference>
<dbReference type="GO" id="GO:0032259">
    <property type="term" value="P:methylation"/>
    <property type="evidence" value="ECO:0007669"/>
    <property type="project" value="UniProtKB-KW"/>
</dbReference>
<evidence type="ECO:0000256" key="11">
    <source>
        <dbReference type="RuleBase" id="RU271113"/>
    </source>
</evidence>
<comment type="function">
    <text evidence="11">Histone methyltransferase that specifically trimethylates histone H3 to form H3K79me3. This methylation is required for telomere silencing and for the pachytene checkpoint during the meiotic cell cycle by allowing the recruitment of RAD9 to double strand breaks. Nucleosomes are preferred as substrate compared to free histone.</text>
</comment>
<evidence type="ECO:0000256" key="8">
    <source>
        <dbReference type="ARBA" id="ARBA00023242"/>
    </source>
</evidence>
<comment type="subcellular location">
    <subcellularLocation>
        <location evidence="1 11">Nucleus</location>
    </subcellularLocation>
</comment>
<dbReference type="AlphaFoldDB" id="A0A2P6N8C3"/>
<comment type="catalytic activity">
    <reaction evidence="10 11">
        <text>L-lysyl(79)-[histone H3] + 3 S-adenosyl-L-methionine = N(6),N(6),N(6)-trimethyl-L-lysyl(79)-[histone H3] + 3 S-adenosyl-L-homocysteine + 3 H(+)</text>
        <dbReference type="Rhea" id="RHEA:60328"/>
        <dbReference type="Rhea" id="RHEA-COMP:15549"/>
        <dbReference type="Rhea" id="RHEA-COMP:15552"/>
        <dbReference type="ChEBI" id="CHEBI:15378"/>
        <dbReference type="ChEBI" id="CHEBI:29969"/>
        <dbReference type="ChEBI" id="CHEBI:57856"/>
        <dbReference type="ChEBI" id="CHEBI:59789"/>
        <dbReference type="ChEBI" id="CHEBI:61961"/>
        <dbReference type="EC" id="2.1.1.360"/>
    </reaction>
</comment>
<dbReference type="OrthoDB" id="443402at2759"/>
<feature type="compositionally biased region" description="Basic and acidic residues" evidence="12">
    <location>
        <begin position="154"/>
        <end position="164"/>
    </location>
</feature>
<dbReference type="InParanoid" id="A0A2P6N8C3"/>
<protein>
    <recommendedName>
        <fullName evidence="3 11">Histone-lysine N-methyltransferase, H3 lysine-79 specific</fullName>
        <ecNumber evidence="2 11">2.1.1.360</ecNumber>
    </recommendedName>
    <alternativeName>
        <fullName evidence="9 11">Histone H3-K79 methyltransferase</fullName>
    </alternativeName>
</protein>
<feature type="compositionally biased region" description="Basic and acidic residues" evidence="12">
    <location>
        <begin position="132"/>
        <end position="142"/>
    </location>
</feature>
<evidence type="ECO:0000256" key="5">
    <source>
        <dbReference type="ARBA" id="ARBA00022679"/>
    </source>
</evidence>
<feature type="compositionally biased region" description="Acidic residues" evidence="12">
    <location>
        <begin position="143"/>
        <end position="153"/>
    </location>
</feature>
<keyword evidence="4 11" id="KW-0489">Methyltransferase</keyword>
<keyword evidence="5 11" id="KW-0808">Transferase</keyword>
<comment type="miscellaneous">
    <text evidence="11">In contrast to other lysine histone methyltransferases, it does not contain a SET domain, suggesting the existence of another mechanism for methylation of lysine residues of histones.</text>
</comment>
<dbReference type="GO" id="GO:0006281">
    <property type="term" value="P:DNA repair"/>
    <property type="evidence" value="ECO:0007669"/>
    <property type="project" value="TreeGrafter"/>
</dbReference>
<reference evidence="14 15" key="1">
    <citation type="journal article" date="2018" name="Genome Biol. Evol.">
        <title>Multiple Roots of Fruiting Body Formation in Amoebozoa.</title>
        <authorList>
            <person name="Hillmann F."/>
            <person name="Forbes G."/>
            <person name="Novohradska S."/>
            <person name="Ferling I."/>
            <person name="Riege K."/>
            <person name="Groth M."/>
            <person name="Westermann M."/>
            <person name="Marz M."/>
            <person name="Spaller T."/>
            <person name="Winckler T."/>
            <person name="Schaap P."/>
            <person name="Glockner G."/>
        </authorList>
    </citation>
    <scope>NUCLEOTIDE SEQUENCE [LARGE SCALE GENOMIC DNA]</scope>
    <source>
        <strain evidence="14 15">Jena</strain>
    </source>
</reference>
<evidence type="ECO:0000256" key="10">
    <source>
        <dbReference type="ARBA" id="ARBA00047770"/>
    </source>
</evidence>
<dbReference type="InterPro" id="IPR030445">
    <property type="entry name" value="H3-K79_meTrfase"/>
</dbReference>
<evidence type="ECO:0000256" key="2">
    <source>
        <dbReference type="ARBA" id="ARBA00012190"/>
    </source>
</evidence>
<evidence type="ECO:0000313" key="15">
    <source>
        <dbReference type="Proteomes" id="UP000241769"/>
    </source>
</evidence>
<feature type="compositionally biased region" description="Basic and acidic residues" evidence="12">
    <location>
        <begin position="70"/>
        <end position="84"/>
    </location>
</feature>
<organism evidence="14 15">
    <name type="scientific">Planoprotostelium fungivorum</name>
    <dbReference type="NCBI Taxonomy" id="1890364"/>
    <lineage>
        <taxon>Eukaryota</taxon>
        <taxon>Amoebozoa</taxon>
        <taxon>Evosea</taxon>
        <taxon>Variosea</taxon>
        <taxon>Cavosteliida</taxon>
        <taxon>Cavosteliaceae</taxon>
        <taxon>Planoprotostelium</taxon>
    </lineage>
</organism>
<evidence type="ECO:0000256" key="12">
    <source>
        <dbReference type="SAM" id="MobiDB-lite"/>
    </source>
</evidence>
<dbReference type="SUPFAM" id="SSF53335">
    <property type="entry name" value="S-adenosyl-L-methionine-dependent methyltransferases"/>
    <property type="match status" value="1"/>
</dbReference>
<feature type="compositionally biased region" description="Low complexity" evidence="12">
    <location>
        <begin position="228"/>
        <end position="245"/>
    </location>
</feature>
<feature type="compositionally biased region" description="Basic and acidic residues" evidence="12">
    <location>
        <begin position="191"/>
        <end position="203"/>
    </location>
</feature>
<accession>A0A2P6N8C3</accession>
<dbReference type="InterPro" id="IPR029063">
    <property type="entry name" value="SAM-dependent_MTases_sf"/>
</dbReference>
<dbReference type="InterPro" id="IPR025789">
    <property type="entry name" value="DOT1_dom"/>
</dbReference>
<proteinExistence type="inferred from homology"/>
<comment type="caution">
    <text evidence="14">The sequence shown here is derived from an EMBL/GenBank/DDBJ whole genome shotgun (WGS) entry which is preliminary data.</text>
</comment>
<keyword evidence="6 11" id="KW-0949">S-adenosyl-L-methionine</keyword>
<comment type="similarity">
    <text evidence="11">Belongs to the class I-like SAM-binding methyltransferase superfamily. DOT1 family.</text>
</comment>
<dbReference type="STRING" id="1890364.A0A2P6N8C3"/>
<dbReference type="GO" id="GO:0140956">
    <property type="term" value="F:histone H3K79 trimethyltransferase activity"/>
    <property type="evidence" value="ECO:0007669"/>
    <property type="project" value="UniProtKB-EC"/>
</dbReference>
<dbReference type="PANTHER" id="PTHR21451">
    <property type="entry name" value="HISTONE H3 METHYLTRANSFERASE"/>
    <property type="match status" value="1"/>
</dbReference>
<feature type="compositionally biased region" description="Polar residues" evidence="12">
    <location>
        <begin position="117"/>
        <end position="131"/>
    </location>
</feature>
<dbReference type="GO" id="GO:0000077">
    <property type="term" value="P:DNA damage checkpoint signaling"/>
    <property type="evidence" value="ECO:0007669"/>
    <property type="project" value="TreeGrafter"/>
</dbReference>
<evidence type="ECO:0000256" key="9">
    <source>
        <dbReference type="ARBA" id="ARBA00029821"/>
    </source>
</evidence>
<evidence type="ECO:0000256" key="7">
    <source>
        <dbReference type="ARBA" id="ARBA00022853"/>
    </source>
</evidence>
<keyword evidence="7 11" id="KW-0156">Chromatin regulator</keyword>
<gene>
    <name evidence="14" type="ORF">PROFUN_12102</name>
</gene>
<dbReference type="PANTHER" id="PTHR21451:SF0">
    <property type="entry name" value="HISTONE-LYSINE N-METHYLTRANSFERASE, H3 LYSINE-79 SPECIFIC"/>
    <property type="match status" value="1"/>
</dbReference>
<dbReference type="EMBL" id="MDYQ01000157">
    <property type="protein sequence ID" value="PRP80216.1"/>
    <property type="molecule type" value="Genomic_DNA"/>
</dbReference>
<sequence length="546" mass="61198">MTGRVYVTSYSPIVVTGTSRSKCNIFKNEGGVTIQTGPKSKRTSTLIDLTDSPDVSPVQPLQIPDTADIEEVKHETEEPKEDQSPHSVPVFPPESPPTNIIRGATGGLSPAQIINLEESSIPTSPAASNDSSPKRLREHSESEEGEEQEEDDEKDIKGEQKVEQKVSSAPVSAPRKRNRSDRTLVYEVEDLLLKDVAESEGNRRTTRHSRQTESLQRALAARGEVKSTKPAPSKKASPPQKISPPNKTKEKEEKISPPKSVRQKRETMNPRHSYPPELNLRHTPLIVDRSLFGVKAKLTKEELMNTRIVSLIECIYEEMPDGHRITKKEESTTNRSGGNLDGFGSATYGEIVPAAVMHLIKLLEITERDVFYDLGSGIGKAVIQIALQTNVKRSVGVELSETRYNLSLVAAKDTWEAVRDFSPEERKLVTVREDIDELQKTICFLNSDILDIDISDATCIYWNNICFNAQASHKILLMFKELPEGTRVLCSRKLCRRHSALCITKNEPCCYMSLARQDKIECTWAESCTVFIYTVTKRALPNWWDQ</sequence>
<evidence type="ECO:0000256" key="3">
    <source>
        <dbReference type="ARBA" id="ARBA00020987"/>
    </source>
</evidence>
<dbReference type="EC" id="2.1.1.360" evidence="2 11"/>
<evidence type="ECO:0000256" key="1">
    <source>
        <dbReference type="ARBA" id="ARBA00004123"/>
    </source>
</evidence>
<feature type="compositionally biased region" description="Basic and acidic residues" evidence="12">
    <location>
        <begin position="247"/>
        <end position="256"/>
    </location>
</feature>
<keyword evidence="15" id="KW-1185">Reference proteome</keyword>
<evidence type="ECO:0000256" key="4">
    <source>
        <dbReference type="ARBA" id="ARBA00022603"/>
    </source>
</evidence>
<dbReference type="Gene3D" id="3.40.50.150">
    <property type="entry name" value="Vaccinia Virus protein VP39"/>
    <property type="match status" value="1"/>
</dbReference>
<evidence type="ECO:0000256" key="6">
    <source>
        <dbReference type="ARBA" id="ARBA00022691"/>
    </source>
</evidence>